<gene>
    <name evidence="4" type="ORF">FC69_GL001620</name>
</gene>
<evidence type="ECO:0000313" key="4">
    <source>
        <dbReference type="EMBL" id="KRL59532.1"/>
    </source>
</evidence>
<dbReference type="SUPFAM" id="SSF53067">
    <property type="entry name" value="Actin-like ATPase domain"/>
    <property type="match status" value="1"/>
</dbReference>
<dbReference type="RefSeq" id="WP_025083552.1">
    <property type="nucleotide sequence ID" value="NZ_AZEX01000045.1"/>
</dbReference>
<dbReference type="InterPro" id="IPR000600">
    <property type="entry name" value="ROK"/>
</dbReference>
<dbReference type="EMBL" id="AZEX01000045">
    <property type="protein sequence ID" value="KRL59532.1"/>
    <property type="molecule type" value="Genomic_DNA"/>
</dbReference>
<dbReference type="PANTHER" id="PTHR18964:SF149">
    <property type="entry name" value="BIFUNCTIONAL UDP-N-ACETYLGLUCOSAMINE 2-EPIMERASE_N-ACETYLMANNOSAMINE KINASE"/>
    <property type="match status" value="1"/>
</dbReference>
<dbReference type="Proteomes" id="UP000051264">
    <property type="component" value="Unassembled WGS sequence"/>
</dbReference>
<dbReference type="AlphaFoldDB" id="A0A0R1RRB4"/>
<dbReference type="Pfam" id="PF00480">
    <property type="entry name" value="ROK"/>
    <property type="match status" value="1"/>
</dbReference>
<dbReference type="eggNOG" id="COG1940">
    <property type="taxonomic scope" value="Bacteria"/>
</dbReference>
<evidence type="ECO:0000256" key="3">
    <source>
        <dbReference type="ARBA" id="ARBA00022629"/>
    </source>
</evidence>
<reference evidence="4 5" key="1">
    <citation type="journal article" date="2015" name="Genome Announc.">
        <title>Expanding the biotechnology potential of lactobacilli through comparative genomics of 213 strains and associated genera.</title>
        <authorList>
            <person name="Sun Z."/>
            <person name="Harris H.M."/>
            <person name="McCann A."/>
            <person name="Guo C."/>
            <person name="Argimon S."/>
            <person name="Zhang W."/>
            <person name="Yang X."/>
            <person name="Jeffery I.B."/>
            <person name="Cooney J.C."/>
            <person name="Kagawa T.F."/>
            <person name="Liu W."/>
            <person name="Song Y."/>
            <person name="Salvetti E."/>
            <person name="Wrobel A."/>
            <person name="Rasinkangas P."/>
            <person name="Parkhill J."/>
            <person name="Rea M.C."/>
            <person name="O'Sullivan O."/>
            <person name="Ritari J."/>
            <person name="Douillard F.P."/>
            <person name="Paul Ross R."/>
            <person name="Yang R."/>
            <person name="Briner A.E."/>
            <person name="Felis G.E."/>
            <person name="de Vos W.M."/>
            <person name="Barrangou R."/>
            <person name="Klaenhammer T.R."/>
            <person name="Caufield P.W."/>
            <person name="Cui Y."/>
            <person name="Zhang H."/>
            <person name="O'Toole P.W."/>
        </authorList>
    </citation>
    <scope>NUCLEOTIDE SEQUENCE [LARGE SCALE GENOMIC DNA]</scope>
    <source>
        <strain evidence="4 5">DSM 14340</strain>
    </source>
</reference>
<keyword evidence="3" id="KW-0119">Carbohydrate metabolism</keyword>
<dbReference type="PANTHER" id="PTHR18964">
    <property type="entry name" value="ROK (REPRESSOR, ORF, KINASE) FAMILY"/>
    <property type="match status" value="1"/>
</dbReference>
<dbReference type="Gene3D" id="3.30.420.40">
    <property type="match status" value="2"/>
</dbReference>
<dbReference type="InterPro" id="IPR043129">
    <property type="entry name" value="ATPase_NBD"/>
</dbReference>
<organism evidence="4 5">
    <name type="scientific">Latilactobacillus fuchuensis DSM 14340 = JCM 11249</name>
    <dbReference type="NCBI Taxonomy" id="1423747"/>
    <lineage>
        <taxon>Bacteria</taxon>
        <taxon>Bacillati</taxon>
        <taxon>Bacillota</taxon>
        <taxon>Bacilli</taxon>
        <taxon>Lactobacillales</taxon>
        <taxon>Lactobacillaceae</taxon>
        <taxon>Latilactobacillus</taxon>
    </lineage>
</organism>
<comment type="function">
    <text evidence="1">Transcriptional repressor of xylose-utilizing enzymes.</text>
</comment>
<dbReference type="InterPro" id="IPR036390">
    <property type="entry name" value="WH_DNA-bd_sf"/>
</dbReference>
<dbReference type="STRING" id="1423747.FC69_GL001620"/>
<name>A0A0R1RRB4_9LACO</name>
<evidence type="ECO:0000313" key="5">
    <source>
        <dbReference type="Proteomes" id="UP000051264"/>
    </source>
</evidence>
<proteinExistence type="inferred from homology"/>
<protein>
    <submittedName>
        <fullName evidence="4">Xylose repressor protein</fullName>
    </submittedName>
</protein>
<dbReference type="SUPFAM" id="SSF46785">
    <property type="entry name" value="Winged helix' DNA-binding domain"/>
    <property type="match status" value="1"/>
</dbReference>
<comment type="similarity">
    <text evidence="2">Belongs to the ROK (NagC/XylR) family.</text>
</comment>
<sequence length="392" mass="43944">MSDTKKRQTQKKQIIKIITIHGPLSRVDIARMTGITQAITGAIVNDLIATNIVHVVGETGPTVPGSGRPRILLAAVGKREFFIGSELSERFLTFSLVDNIGQIFKQTSIRIDKTTFNQQLTGTFYYQQLQTFINICQNYHPRAVGIALPGHFDAEAQQIVSNNPLWLSFDLTLILNKIDLPIYLENNVHCMAIRERLFNDAHHDMNFIFFHVGRGLFCSSMNQGQIYGANNFLVGEIGHNIMSPNGEYCECGRRGCLQTYASEGWLIKKTQLLYQKLPQSYLHQLVDNVADVTIEVVLQAYEIGDEGVINILDHAMQYLAQAVSNISTLLDSQQIILHGQIFVQPGLVALLRQYIQQNQFLINRTAIQPVILKPYQTCDGSDAAATMASLQY</sequence>
<accession>A0A0R1RRB4</accession>
<evidence type="ECO:0000256" key="1">
    <source>
        <dbReference type="ARBA" id="ARBA00002486"/>
    </source>
</evidence>
<dbReference type="GO" id="GO:0042732">
    <property type="term" value="P:D-xylose metabolic process"/>
    <property type="evidence" value="ECO:0007669"/>
    <property type="project" value="UniProtKB-KW"/>
</dbReference>
<comment type="caution">
    <text evidence="4">The sequence shown here is derived from an EMBL/GenBank/DDBJ whole genome shotgun (WGS) entry which is preliminary data.</text>
</comment>
<dbReference type="PATRIC" id="fig|1423747.3.peg.1648"/>
<dbReference type="Gene3D" id="1.10.10.10">
    <property type="entry name" value="Winged helix-like DNA-binding domain superfamily/Winged helix DNA-binding domain"/>
    <property type="match status" value="1"/>
</dbReference>
<dbReference type="OrthoDB" id="9796533at2"/>
<keyword evidence="3" id="KW-0859">Xylose metabolism</keyword>
<dbReference type="InterPro" id="IPR036388">
    <property type="entry name" value="WH-like_DNA-bd_sf"/>
</dbReference>
<evidence type="ECO:0000256" key="2">
    <source>
        <dbReference type="ARBA" id="ARBA00006479"/>
    </source>
</evidence>